<dbReference type="InterPro" id="IPR036010">
    <property type="entry name" value="2Fe-2S_ferredoxin-like_sf"/>
</dbReference>
<dbReference type="Gene3D" id="3.10.20.30">
    <property type="match status" value="1"/>
</dbReference>
<dbReference type="CDD" id="cd00207">
    <property type="entry name" value="fer2"/>
    <property type="match status" value="1"/>
</dbReference>
<organism evidence="2 3">
    <name type="scientific">Gloeobacter morelensis MG652769</name>
    <dbReference type="NCBI Taxonomy" id="2781736"/>
    <lineage>
        <taxon>Bacteria</taxon>
        <taxon>Bacillati</taxon>
        <taxon>Cyanobacteriota</taxon>
        <taxon>Cyanophyceae</taxon>
        <taxon>Gloeobacterales</taxon>
        <taxon>Gloeobacteraceae</taxon>
        <taxon>Gloeobacter</taxon>
        <taxon>Gloeobacter morelensis</taxon>
    </lineage>
</organism>
<feature type="domain" description="2Fe-2S ferredoxin-type" evidence="1">
    <location>
        <begin position="2"/>
        <end position="100"/>
    </location>
</feature>
<dbReference type="PROSITE" id="PS51085">
    <property type="entry name" value="2FE2S_FER_2"/>
    <property type="match status" value="1"/>
</dbReference>
<dbReference type="RefSeq" id="WP_230843089.1">
    <property type="nucleotide sequence ID" value="NZ_CP063845.1"/>
</dbReference>
<reference evidence="2 3" key="1">
    <citation type="journal article" date="2021" name="Genome Biol. Evol.">
        <title>Complete Genome Sequencing of a Novel Gloeobacter Species from a Waterfall Cave in Mexico.</title>
        <authorList>
            <person name="Saw J.H."/>
            <person name="Cardona T."/>
            <person name="Montejano G."/>
        </authorList>
    </citation>
    <scope>NUCLEOTIDE SEQUENCE [LARGE SCALE GENOMIC DNA]</scope>
    <source>
        <strain evidence="2">MG652769</strain>
    </source>
</reference>
<evidence type="ECO:0000313" key="2">
    <source>
        <dbReference type="EMBL" id="UFP95861.1"/>
    </source>
</evidence>
<sequence length="115" mass="12084">MPQVKIFGKTYTCAQGANLRQFLLDQNVPLYNGPSSLVNCHGLGTCGTCAVGIAGPVSEAGGREKFRLGLPPHKGVEGGRRLACQVKVLGDIEVTKYEGIWGEGARPVDGRVSAS</sequence>
<name>A0ABY3PQ91_9CYAN</name>
<dbReference type="InterPro" id="IPR012675">
    <property type="entry name" value="Beta-grasp_dom_sf"/>
</dbReference>
<evidence type="ECO:0000259" key="1">
    <source>
        <dbReference type="PROSITE" id="PS51085"/>
    </source>
</evidence>
<proteinExistence type="predicted"/>
<dbReference type="SUPFAM" id="SSF54292">
    <property type="entry name" value="2Fe-2S ferredoxin-like"/>
    <property type="match status" value="1"/>
</dbReference>
<evidence type="ECO:0000313" key="3">
    <source>
        <dbReference type="Proteomes" id="UP001054846"/>
    </source>
</evidence>
<dbReference type="EMBL" id="CP063845">
    <property type="protein sequence ID" value="UFP95861.1"/>
    <property type="molecule type" value="Genomic_DNA"/>
</dbReference>
<dbReference type="InterPro" id="IPR001041">
    <property type="entry name" value="2Fe-2S_ferredoxin-type"/>
</dbReference>
<keyword evidence="3" id="KW-1185">Reference proteome</keyword>
<protein>
    <submittedName>
        <fullName evidence="2">(2Fe-2S)-binding protein</fullName>
    </submittedName>
</protein>
<accession>A0ABY3PQ91</accession>
<gene>
    <name evidence="2" type="ORF">ISF26_06445</name>
</gene>
<dbReference type="Proteomes" id="UP001054846">
    <property type="component" value="Chromosome"/>
</dbReference>